<name>A0AAD5QP47_PARTN</name>
<protein>
    <submittedName>
        <fullName evidence="1">Uncharacterized protein</fullName>
    </submittedName>
</protein>
<dbReference type="Proteomes" id="UP001196413">
    <property type="component" value="Unassembled WGS sequence"/>
</dbReference>
<dbReference type="EMBL" id="JAHQIW010001825">
    <property type="protein sequence ID" value="KAJ1353726.1"/>
    <property type="molecule type" value="Genomic_DNA"/>
</dbReference>
<proteinExistence type="predicted"/>
<accession>A0AAD5QP47</accession>
<dbReference type="AlphaFoldDB" id="A0AAD5QP47"/>
<evidence type="ECO:0000313" key="1">
    <source>
        <dbReference type="EMBL" id="KAJ1353726.1"/>
    </source>
</evidence>
<reference evidence="1" key="1">
    <citation type="submission" date="2021-06" db="EMBL/GenBank/DDBJ databases">
        <title>Parelaphostrongylus tenuis whole genome reference sequence.</title>
        <authorList>
            <person name="Garwood T.J."/>
            <person name="Larsen P.A."/>
            <person name="Fountain-Jones N.M."/>
            <person name="Garbe J.R."/>
            <person name="Macchietto M.G."/>
            <person name="Kania S.A."/>
            <person name="Gerhold R.W."/>
            <person name="Richards J.E."/>
            <person name="Wolf T.M."/>
        </authorList>
    </citation>
    <scope>NUCLEOTIDE SEQUENCE</scope>
    <source>
        <strain evidence="1">MNPRO001-30</strain>
        <tissue evidence="1">Meninges</tissue>
    </source>
</reference>
<keyword evidence="2" id="KW-1185">Reference proteome</keyword>
<organism evidence="1 2">
    <name type="scientific">Parelaphostrongylus tenuis</name>
    <name type="common">Meningeal worm</name>
    <dbReference type="NCBI Taxonomy" id="148309"/>
    <lineage>
        <taxon>Eukaryota</taxon>
        <taxon>Metazoa</taxon>
        <taxon>Ecdysozoa</taxon>
        <taxon>Nematoda</taxon>
        <taxon>Chromadorea</taxon>
        <taxon>Rhabditida</taxon>
        <taxon>Rhabditina</taxon>
        <taxon>Rhabditomorpha</taxon>
        <taxon>Strongyloidea</taxon>
        <taxon>Metastrongylidae</taxon>
        <taxon>Parelaphostrongylus</taxon>
    </lineage>
</organism>
<evidence type="ECO:0000313" key="2">
    <source>
        <dbReference type="Proteomes" id="UP001196413"/>
    </source>
</evidence>
<sequence length="237" mass="26333">MPACNEPDDFYERFITDVEEFVVKQRDYMAREEAEWNRTIVEATNNVRRLAFSKLLADLTRRNRVFVKSALQKQGARPLNPPASLGSTRSLLVRVLFPYPPPGDAPRALATNRAGSLKEGGLPAILLLLLVDKVKLLQPVGNGPLDLPIFFKLSKRLIPIERQNNIPLVILRNSSACNWLMIENSTGAIDGVDGGRFNGGEIDLRSASISKKFEQLPLESSMASNRKISSSKLVYEG</sequence>
<gene>
    <name evidence="1" type="ORF">KIN20_010425</name>
</gene>
<comment type="caution">
    <text evidence="1">The sequence shown here is derived from an EMBL/GenBank/DDBJ whole genome shotgun (WGS) entry which is preliminary data.</text>
</comment>